<dbReference type="SUPFAM" id="SSF56925">
    <property type="entry name" value="OMPA-like"/>
    <property type="match status" value="1"/>
</dbReference>
<dbReference type="RefSeq" id="WP_103934107.1">
    <property type="nucleotide sequence ID" value="NZ_FNVA01000005.1"/>
</dbReference>
<evidence type="ECO:0000256" key="1">
    <source>
        <dbReference type="SAM" id="SignalP"/>
    </source>
</evidence>
<dbReference type="OrthoDB" id="116648at2"/>
<dbReference type="Proteomes" id="UP000236728">
    <property type="component" value="Unassembled WGS sequence"/>
</dbReference>
<organism evidence="2 3">
    <name type="scientific">Bryocella elongata</name>
    <dbReference type="NCBI Taxonomy" id="863522"/>
    <lineage>
        <taxon>Bacteria</taxon>
        <taxon>Pseudomonadati</taxon>
        <taxon>Acidobacteriota</taxon>
        <taxon>Terriglobia</taxon>
        <taxon>Terriglobales</taxon>
        <taxon>Acidobacteriaceae</taxon>
        <taxon>Bryocella</taxon>
    </lineage>
</organism>
<dbReference type="AlphaFoldDB" id="A0A1H6AMS0"/>
<protein>
    <recommendedName>
        <fullName evidence="4">Outer membrane protein beta-barrel domain-containing protein</fullName>
    </recommendedName>
</protein>
<keyword evidence="3" id="KW-1185">Reference proteome</keyword>
<gene>
    <name evidence="2" type="ORF">SAMN05421819_3267</name>
</gene>
<evidence type="ECO:0008006" key="4">
    <source>
        <dbReference type="Google" id="ProtNLM"/>
    </source>
</evidence>
<sequence length="189" mass="20320">MKGKFLVAALAFSLSAIAAKAQVGVYFNPVVSRISNSADTGSFAFLGSGKTSNIFGGVDFGAYYDFYHLDKFDAGVDVRETVEHGNSANLSTFLVAPRITHHYERWSPYAEIAFGAGRTKSPLSTVHVTKLAVEGLVGADFRLNKHVDVRAIEIGYGTVGTISSATYDSSKSIPSAKMLNFSSGFIFHF</sequence>
<keyword evidence="1" id="KW-0732">Signal</keyword>
<dbReference type="InterPro" id="IPR011250">
    <property type="entry name" value="OMP/PagP_B-barrel"/>
</dbReference>
<reference evidence="2 3" key="1">
    <citation type="submission" date="2016-10" db="EMBL/GenBank/DDBJ databases">
        <authorList>
            <person name="de Groot N.N."/>
        </authorList>
    </citation>
    <scope>NUCLEOTIDE SEQUENCE [LARGE SCALE GENOMIC DNA]</scope>
    <source>
        <strain evidence="2 3">DSM 22489</strain>
    </source>
</reference>
<feature type="chain" id="PRO_5009292836" description="Outer membrane protein beta-barrel domain-containing protein" evidence="1">
    <location>
        <begin position="22"/>
        <end position="189"/>
    </location>
</feature>
<dbReference type="EMBL" id="FNVA01000005">
    <property type="protein sequence ID" value="SEG50019.1"/>
    <property type="molecule type" value="Genomic_DNA"/>
</dbReference>
<proteinExistence type="predicted"/>
<evidence type="ECO:0000313" key="2">
    <source>
        <dbReference type="EMBL" id="SEG50019.1"/>
    </source>
</evidence>
<feature type="signal peptide" evidence="1">
    <location>
        <begin position="1"/>
        <end position="21"/>
    </location>
</feature>
<name>A0A1H6AMS0_9BACT</name>
<evidence type="ECO:0000313" key="3">
    <source>
        <dbReference type="Proteomes" id="UP000236728"/>
    </source>
</evidence>
<accession>A0A1H6AMS0</accession>